<evidence type="ECO:0000313" key="2">
    <source>
        <dbReference type="EMBL" id="KZV30894.1"/>
    </source>
</evidence>
<gene>
    <name evidence="2" type="ORF">F511_31285</name>
</gene>
<accession>A0A2Z7B8Q2</accession>
<reference evidence="2 3" key="1">
    <citation type="journal article" date="2015" name="Proc. Natl. Acad. Sci. U.S.A.">
        <title>The resurrection genome of Boea hygrometrica: A blueprint for survival of dehydration.</title>
        <authorList>
            <person name="Xiao L."/>
            <person name="Yang G."/>
            <person name="Zhang L."/>
            <person name="Yang X."/>
            <person name="Zhao S."/>
            <person name="Ji Z."/>
            <person name="Zhou Q."/>
            <person name="Hu M."/>
            <person name="Wang Y."/>
            <person name="Chen M."/>
            <person name="Xu Y."/>
            <person name="Jin H."/>
            <person name="Xiao X."/>
            <person name="Hu G."/>
            <person name="Bao F."/>
            <person name="Hu Y."/>
            <person name="Wan P."/>
            <person name="Li L."/>
            <person name="Deng X."/>
            <person name="Kuang T."/>
            <person name="Xiang C."/>
            <person name="Zhu J.K."/>
            <person name="Oliver M.J."/>
            <person name="He Y."/>
        </authorList>
    </citation>
    <scope>NUCLEOTIDE SEQUENCE [LARGE SCALE GENOMIC DNA]</scope>
    <source>
        <strain evidence="3">cv. XS01</strain>
    </source>
</reference>
<name>A0A2Z7B8Q2_9LAMI</name>
<evidence type="ECO:0000256" key="1">
    <source>
        <dbReference type="SAM" id="MobiDB-lite"/>
    </source>
</evidence>
<dbReference type="AlphaFoldDB" id="A0A2Z7B8Q2"/>
<evidence type="ECO:0000313" key="3">
    <source>
        <dbReference type="Proteomes" id="UP000250235"/>
    </source>
</evidence>
<dbReference type="Proteomes" id="UP000250235">
    <property type="component" value="Unassembled WGS sequence"/>
</dbReference>
<dbReference type="EMBL" id="KV007784">
    <property type="protein sequence ID" value="KZV30894.1"/>
    <property type="molecule type" value="Genomic_DNA"/>
</dbReference>
<protein>
    <submittedName>
        <fullName evidence="2">Uncharacterized protein</fullName>
    </submittedName>
</protein>
<keyword evidence="3" id="KW-1185">Reference proteome</keyword>
<proteinExistence type="predicted"/>
<organism evidence="2 3">
    <name type="scientific">Dorcoceras hygrometricum</name>
    <dbReference type="NCBI Taxonomy" id="472368"/>
    <lineage>
        <taxon>Eukaryota</taxon>
        <taxon>Viridiplantae</taxon>
        <taxon>Streptophyta</taxon>
        <taxon>Embryophyta</taxon>
        <taxon>Tracheophyta</taxon>
        <taxon>Spermatophyta</taxon>
        <taxon>Magnoliopsida</taxon>
        <taxon>eudicotyledons</taxon>
        <taxon>Gunneridae</taxon>
        <taxon>Pentapetalae</taxon>
        <taxon>asterids</taxon>
        <taxon>lamiids</taxon>
        <taxon>Lamiales</taxon>
        <taxon>Gesneriaceae</taxon>
        <taxon>Didymocarpoideae</taxon>
        <taxon>Trichosporeae</taxon>
        <taxon>Loxocarpinae</taxon>
        <taxon>Dorcoceras</taxon>
    </lineage>
</organism>
<sequence>MKKGKFFKYEKKIYICRIDRASVFCRRVLEVLASCGLLDRVRAGAAIIKSSSGILPEQGRRYLLTVQSSSFRTNICYSKEQKHAMILQAGPGRTLDHDASTRSLLDSHAGGSLPATRKQQKVPYTEQSVHDRSVSALQGGGRGAWGRGDWHATCSATCERRTHDNRCRIFLNLRHIVEMKLVRGKPVARKGNSTYETSAAYNYR</sequence>
<feature type="region of interest" description="Disordered" evidence="1">
    <location>
        <begin position="106"/>
        <end position="146"/>
    </location>
</feature>